<protein>
    <submittedName>
        <fullName evidence="6">Vacuolar morphogenesis protein 6</fullName>
    </submittedName>
</protein>
<organism evidence="6 7">
    <name type="scientific">Malassezia furfur</name>
    <name type="common">Pityriasis versicolor infection agent</name>
    <name type="synonym">Pityrosporum furfur</name>
    <dbReference type="NCBI Taxonomy" id="55194"/>
    <lineage>
        <taxon>Eukaryota</taxon>
        <taxon>Fungi</taxon>
        <taxon>Dikarya</taxon>
        <taxon>Basidiomycota</taxon>
        <taxon>Ustilaginomycotina</taxon>
        <taxon>Malasseziomycetes</taxon>
        <taxon>Malasseziales</taxon>
        <taxon>Malasseziaceae</taxon>
        <taxon>Malassezia</taxon>
    </lineage>
</organism>
<feature type="domain" description="Vacuolar sorting protein 39/Transforming growth factor beta receptor-associated" evidence="4">
    <location>
        <begin position="549"/>
        <end position="649"/>
    </location>
</feature>
<feature type="domain" description="Vacuolar sorting protein 39/Transforming growth factor beta receptor-associated zinc finger" evidence="5">
    <location>
        <begin position="881"/>
        <end position="920"/>
    </location>
</feature>
<reference evidence="6 7" key="1">
    <citation type="journal article" date="2020" name="Elife">
        <title>Loss of centromere function drives karyotype evolution in closely related Malassezia species.</title>
        <authorList>
            <person name="Sankaranarayanan S.R."/>
            <person name="Ianiri G."/>
            <person name="Coelho M.A."/>
            <person name="Reza M.H."/>
            <person name="Thimmappa B.C."/>
            <person name="Ganguly P."/>
            <person name="Vadnala R.N."/>
            <person name="Sun S."/>
            <person name="Siddharthan R."/>
            <person name="Tellgren-Roth C."/>
            <person name="Dawson T.L."/>
            <person name="Heitman J."/>
            <person name="Sanyal K."/>
        </authorList>
    </citation>
    <scope>NUCLEOTIDE SEQUENCE [LARGE SCALE GENOMIC DNA]</scope>
    <source>
        <strain evidence="6">CBS14141</strain>
    </source>
</reference>
<dbReference type="Proteomes" id="UP000818624">
    <property type="component" value="Chromosome 1"/>
</dbReference>
<dbReference type="InterPro" id="IPR032914">
    <property type="entry name" value="Vam6/VPS39/TRAP1"/>
</dbReference>
<dbReference type="Pfam" id="PF10366">
    <property type="entry name" value="Vps39_1"/>
    <property type="match status" value="1"/>
</dbReference>
<comment type="subcellular location">
    <subcellularLocation>
        <location evidence="1">Endomembrane system</location>
        <topology evidence="1">Peripheral membrane protein</topology>
    </subcellularLocation>
</comment>
<evidence type="ECO:0000256" key="1">
    <source>
        <dbReference type="ARBA" id="ARBA00004184"/>
    </source>
</evidence>
<comment type="similarity">
    <text evidence="3">Belongs to the VAM6/VPS39 family.</text>
</comment>
<evidence type="ECO:0000256" key="2">
    <source>
        <dbReference type="ARBA" id="ARBA00023136"/>
    </source>
</evidence>
<dbReference type="InterPro" id="IPR019452">
    <property type="entry name" value="VPS39/TGF_beta_rcpt-assoc_1"/>
</dbReference>
<evidence type="ECO:0000259" key="5">
    <source>
        <dbReference type="Pfam" id="PF10367"/>
    </source>
</evidence>
<dbReference type="PANTHER" id="PTHR12894">
    <property type="entry name" value="CNH DOMAIN CONTAINING"/>
    <property type="match status" value="1"/>
</dbReference>
<dbReference type="PANTHER" id="PTHR12894:SF49">
    <property type="entry name" value="VAM6_VPS39-LIKE PROTEIN"/>
    <property type="match status" value="1"/>
</dbReference>
<accession>A0ABY8EN52</accession>
<gene>
    <name evidence="6" type="primary">VAM6</name>
    <name evidence="6" type="ORF">GLX27_001632</name>
</gene>
<dbReference type="InterPro" id="IPR019453">
    <property type="entry name" value="VPS39/TGFA1_Znf"/>
</dbReference>
<name>A0ABY8EN52_MALFU</name>
<sequence>MDGVYAAQAAACALPDGARALACTDDTLYVGTSSGAVATYAVPRADAAWAAPTTAPVTRRAIDAVCVVPGLADIALLSDGHAWLWRPDGKPVLLPASKGARRLAAASWPESSATAARRRAPRASQAVGLRGMDEIAAERRAPRAGTHTVAMLAVACKRHLVVYRWVDGVFWDQKTLHLPAAPVAVDILAGHAVFVGCAPDSYVRVPVPPTHASSAASLPQRNAETGATALLLGDWTDEREWPMYAVALPPAPAAEARGWAWIARRDDPLVAALGTDVLLGTERGGVLVDAAGHARAAPVLAWDAVPRAVVHAPPYVVVVPASGAHVAVHLGTTLRAVQTVALDAGHDARMAAANAERVYVGVGARTGVSLLALHARALDAQLDELEGAGEFDEALALLDRLGGAQADAYAARRTHVHALVGLQRFERGAFDAAMDVFIEVDMNPASVLALYPPDIAGRLARDARVWRKLFGARGGAPSPDVHADGAPRAALDALARFLTDRRRVLRPRAERLASAASSQVAHSADTLLALPPSLAAVRDDQVALVAQLVDTALFKTLLHTKPALVGALCRLDNWCEIREVRALLLEHGMVDELVSLYRAKHLHRDALDLLTERADAAPGAPDVAPVVAYLHTLGAEDTDLVLRAAAWVLRTDRDAALAVFTEAPTPLPVERVAPALAKLDAPLAIAYLEHALAHGDAPAALHTQLARLYLAPGAAGPPDAPPDALLTHLRTSHAYDVRAVLRALPTAPAYAAARALLLGRLGRHDEALRLLVVERGDVRAAEAHCVAHHVPRDMWLALLRLVLAHDSEAAALGVLARHAAHVPLADALRVLPASCRVADAEAYVCNALRTAAAARSDARVHARLAHRRARDTAAALAAQQQRQVVVSDTRTCAVCQRRLGDAVLAVLPGSGRTLHYSCARGGLL</sequence>
<dbReference type="Pfam" id="PF10367">
    <property type="entry name" value="zf-Vps39_C"/>
    <property type="match status" value="1"/>
</dbReference>
<proteinExistence type="inferred from homology"/>
<evidence type="ECO:0000259" key="4">
    <source>
        <dbReference type="Pfam" id="PF10366"/>
    </source>
</evidence>
<keyword evidence="7" id="KW-1185">Reference proteome</keyword>
<evidence type="ECO:0000313" key="7">
    <source>
        <dbReference type="Proteomes" id="UP000818624"/>
    </source>
</evidence>
<keyword evidence="2" id="KW-0472">Membrane</keyword>
<dbReference type="EMBL" id="CP046234">
    <property type="protein sequence ID" value="WFD46988.1"/>
    <property type="molecule type" value="Genomic_DNA"/>
</dbReference>
<evidence type="ECO:0000256" key="3">
    <source>
        <dbReference type="ARBA" id="ARBA00038201"/>
    </source>
</evidence>
<evidence type="ECO:0000313" key="6">
    <source>
        <dbReference type="EMBL" id="WFD46988.1"/>
    </source>
</evidence>